<reference evidence="2" key="1">
    <citation type="submission" date="2021-03" db="EMBL/GenBank/DDBJ databases">
        <title>Draft genome sequence of rust myrtle Austropuccinia psidii MF-1, a brazilian biotype.</title>
        <authorList>
            <person name="Quecine M.C."/>
            <person name="Pachon D.M.R."/>
            <person name="Bonatelli M.L."/>
            <person name="Correr F.H."/>
            <person name="Franceschini L.M."/>
            <person name="Leite T.F."/>
            <person name="Margarido G.R.A."/>
            <person name="Almeida C.A."/>
            <person name="Ferrarezi J.A."/>
            <person name="Labate C.A."/>
        </authorList>
    </citation>
    <scope>NUCLEOTIDE SEQUENCE</scope>
    <source>
        <strain evidence="2">MF-1</strain>
    </source>
</reference>
<feature type="region of interest" description="Disordered" evidence="1">
    <location>
        <begin position="106"/>
        <end position="127"/>
    </location>
</feature>
<keyword evidence="3" id="KW-1185">Reference proteome</keyword>
<dbReference type="EMBL" id="AVOT02034830">
    <property type="protein sequence ID" value="MBW0529056.1"/>
    <property type="molecule type" value="Genomic_DNA"/>
</dbReference>
<feature type="compositionally biased region" description="Polar residues" evidence="1">
    <location>
        <begin position="106"/>
        <end position="115"/>
    </location>
</feature>
<evidence type="ECO:0000313" key="3">
    <source>
        <dbReference type="Proteomes" id="UP000765509"/>
    </source>
</evidence>
<dbReference type="Proteomes" id="UP000765509">
    <property type="component" value="Unassembled WGS sequence"/>
</dbReference>
<evidence type="ECO:0000256" key="1">
    <source>
        <dbReference type="SAM" id="MobiDB-lite"/>
    </source>
</evidence>
<sequence length="172" mass="19720">MGESSHYPGYRRTAEPEGAYSYSFRLTRSISKQLSSGFTSFRNQESPFFTIPGSFQENTRIQGQKKYIFQPKAEGVRPNDPESVGIGERSTQEEEIALNTSRIISPTNRNINPTQTEHKDVTPESNLNSDKLWSQMSQFEVRTQEQVDDFKRLIKILERNAILQEATIIVIQ</sequence>
<accession>A0A9Q3F279</accession>
<organism evidence="2 3">
    <name type="scientific">Austropuccinia psidii MF-1</name>
    <dbReference type="NCBI Taxonomy" id="1389203"/>
    <lineage>
        <taxon>Eukaryota</taxon>
        <taxon>Fungi</taxon>
        <taxon>Dikarya</taxon>
        <taxon>Basidiomycota</taxon>
        <taxon>Pucciniomycotina</taxon>
        <taxon>Pucciniomycetes</taxon>
        <taxon>Pucciniales</taxon>
        <taxon>Sphaerophragmiaceae</taxon>
        <taxon>Austropuccinia</taxon>
    </lineage>
</organism>
<feature type="region of interest" description="Disordered" evidence="1">
    <location>
        <begin position="71"/>
        <end position="92"/>
    </location>
</feature>
<name>A0A9Q3F279_9BASI</name>
<gene>
    <name evidence="2" type="ORF">O181_068771</name>
</gene>
<protein>
    <submittedName>
        <fullName evidence="2">Uncharacterized protein</fullName>
    </submittedName>
</protein>
<comment type="caution">
    <text evidence="2">The sequence shown here is derived from an EMBL/GenBank/DDBJ whole genome shotgun (WGS) entry which is preliminary data.</text>
</comment>
<proteinExistence type="predicted"/>
<evidence type="ECO:0000313" key="2">
    <source>
        <dbReference type="EMBL" id="MBW0529056.1"/>
    </source>
</evidence>
<dbReference type="OrthoDB" id="2157866at2759"/>
<dbReference type="AlphaFoldDB" id="A0A9Q3F279"/>